<feature type="compositionally biased region" description="Basic and acidic residues" evidence="1">
    <location>
        <begin position="1"/>
        <end position="13"/>
    </location>
</feature>
<proteinExistence type="predicted"/>
<protein>
    <submittedName>
        <fullName evidence="2">Uncharacterized protein</fullName>
    </submittedName>
</protein>
<dbReference type="EMBL" id="LSBH01000001">
    <property type="protein sequence ID" value="OAQ87359.1"/>
    <property type="molecule type" value="Genomic_DNA"/>
</dbReference>
<name>A0A179HD14_PURLI</name>
<accession>A0A179HD14</accession>
<sequence>MRGSDVKGTKELQDMSDETEQPCLRRPIGVLQRSESLAHRILIPTSTPKKERHRKD</sequence>
<feature type="region of interest" description="Disordered" evidence="1">
    <location>
        <begin position="1"/>
        <end position="24"/>
    </location>
</feature>
<dbReference type="Proteomes" id="UP000078240">
    <property type="component" value="Unassembled WGS sequence"/>
</dbReference>
<reference evidence="2 3" key="1">
    <citation type="submission" date="2016-01" db="EMBL/GenBank/DDBJ databases">
        <title>Biosynthesis of antibiotic leucinostatins and their inhibition on Phytophthora in bio-control Purpureocillium lilacinum.</title>
        <authorList>
            <person name="Wang G."/>
            <person name="Liu Z."/>
            <person name="Lin R."/>
            <person name="Li E."/>
            <person name="Mao Z."/>
            <person name="Ling J."/>
            <person name="Yin W."/>
            <person name="Xie B."/>
        </authorList>
    </citation>
    <scope>NUCLEOTIDE SEQUENCE [LARGE SCALE GENOMIC DNA]</scope>
    <source>
        <strain evidence="2">PLBJ-1</strain>
    </source>
</reference>
<dbReference type="AlphaFoldDB" id="A0A179HD14"/>
<gene>
    <name evidence="2" type="ORF">VFPBJ_01399</name>
</gene>
<organism evidence="2 3">
    <name type="scientific">Purpureocillium lilacinum</name>
    <name type="common">Paecilomyces lilacinus</name>
    <dbReference type="NCBI Taxonomy" id="33203"/>
    <lineage>
        <taxon>Eukaryota</taxon>
        <taxon>Fungi</taxon>
        <taxon>Dikarya</taxon>
        <taxon>Ascomycota</taxon>
        <taxon>Pezizomycotina</taxon>
        <taxon>Sordariomycetes</taxon>
        <taxon>Hypocreomycetidae</taxon>
        <taxon>Hypocreales</taxon>
        <taxon>Ophiocordycipitaceae</taxon>
        <taxon>Purpureocillium</taxon>
    </lineage>
</organism>
<evidence type="ECO:0000313" key="3">
    <source>
        <dbReference type="Proteomes" id="UP000078240"/>
    </source>
</evidence>
<evidence type="ECO:0000256" key="1">
    <source>
        <dbReference type="SAM" id="MobiDB-lite"/>
    </source>
</evidence>
<evidence type="ECO:0000313" key="2">
    <source>
        <dbReference type="EMBL" id="OAQ87359.1"/>
    </source>
</evidence>
<comment type="caution">
    <text evidence="2">The sequence shown here is derived from an EMBL/GenBank/DDBJ whole genome shotgun (WGS) entry which is preliminary data.</text>
</comment>